<dbReference type="SUPFAM" id="SSF51197">
    <property type="entry name" value="Clavaminate synthase-like"/>
    <property type="match status" value="1"/>
</dbReference>
<dbReference type="PANTHER" id="PTHR30468:SF1">
    <property type="entry name" value="ALPHA-KETOGLUTARATE-DEPENDENT SULFONATE DIOXYGENASE"/>
    <property type="match status" value="1"/>
</dbReference>
<keyword evidence="4" id="KW-0560">Oxidoreductase</keyword>
<evidence type="ECO:0000256" key="3">
    <source>
        <dbReference type="ARBA" id="ARBA00022964"/>
    </source>
</evidence>
<keyword evidence="5" id="KW-0408">Iron</keyword>
<comment type="caution">
    <text evidence="7">The sequence shown here is derived from an EMBL/GenBank/DDBJ whole genome shotgun (WGS) entry which is preliminary data.</text>
</comment>
<dbReference type="Gene3D" id="3.60.130.10">
    <property type="entry name" value="Clavaminate synthase-like"/>
    <property type="match status" value="1"/>
</dbReference>
<evidence type="ECO:0000259" key="6">
    <source>
        <dbReference type="Pfam" id="PF02668"/>
    </source>
</evidence>
<dbReference type="InterPro" id="IPR042098">
    <property type="entry name" value="TauD-like_sf"/>
</dbReference>
<evidence type="ECO:0000256" key="2">
    <source>
        <dbReference type="ARBA" id="ARBA00022723"/>
    </source>
</evidence>
<feature type="domain" description="TauD/TfdA-like" evidence="6">
    <location>
        <begin position="3"/>
        <end position="238"/>
    </location>
</feature>
<dbReference type="Proteomes" id="UP000606490">
    <property type="component" value="Unassembled WGS sequence"/>
</dbReference>
<dbReference type="InterPro" id="IPR003819">
    <property type="entry name" value="TauD/TfdA-like"/>
</dbReference>
<dbReference type="RefSeq" id="WP_202823965.1">
    <property type="nucleotide sequence ID" value="NZ_JAEUXJ010000001.1"/>
</dbReference>
<evidence type="ECO:0000256" key="1">
    <source>
        <dbReference type="ARBA" id="ARBA00005896"/>
    </source>
</evidence>
<dbReference type="InterPro" id="IPR051323">
    <property type="entry name" value="AtsK-like"/>
</dbReference>
<evidence type="ECO:0000313" key="7">
    <source>
        <dbReference type="EMBL" id="MBL6454247.1"/>
    </source>
</evidence>
<comment type="similarity">
    <text evidence="1">Belongs to the TfdA dioxygenase family.</text>
</comment>
<organism evidence="7 8">
    <name type="scientific">Belnapia mucosa</name>
    <dbReference type="NCBI Taxonomy" id="2804532"/>
    <lineage>
        <taxon>Bacteria</taxon>
        <taxon>Pseudomonadati</taxon>
        <taxon>Pseudomonadota</taxon>
        <taxon>Alphaproteobacteria</taxon>
        <taxon>Acetobacterales</taxon>
        <taxon>Roseomonadaceae</taxon>
        <taxon>Belnapia</taxon>
    </lineage>
</organism>
<dbReference type="GO" id="GO:0051213">
    <property type="term" value="F:dioxygenase activity"/>
    <property type="evidence" value="ECO:0007669"/>
    <property type="project" value="UniProtKB-KW"/>
</dbReference>
<evidence type="ECO:0000313" key="8">
    <source>
        <dbReference type="Proteomes" id="UP000606490"/>
    </source>
</evidence>
<evidence type="ECO:0000256" key="5">
    <source>
        <dbReference type="ARBA" id="ARBA00023004"/>
    </source>
</evidence>
<keyword evidence="2" id="KW-0479">Metal-binding</keyword>
<evidence type="ECO:0000256" key="4">
    <source>
        <dbReference type="ARBA" id="ARBA00023002"/>
    </source>
</evidence>
<name>A0ABS1UXQ7_9PROT</name>
<keyword evidence="8" id="KW-1185">Reference proteome</keyword>
<keyword evidence="3 7" id="KW-0223">Dioxygenase</keyword>
<proteinExistence type="inferred from homology"/>
<gene>
    <name evidence="7" type="ORF">JMJ55_02855</name>
</gene>
<dbReference type="PANTHER" id="PTHR30468">
    <property type="entry name" value="ALPHA-KETOGLUTARATE-DEPENDENT SULFONATE DIOXYGENASE"/>
    <property type="match status" value="1"/>
</dbReference>
<dbReference type="EMBL" id="JAEUXJ010000001">
    <property type="protein sequence ID" value="MBL6454247.1"/>
    <property type="molecule type" value="Genomic_DNA"/>
</dbReference>
<reference evidence="7 8" key="1">
    <citation type="submission" date="2021-01" db="EMBL/GenBank/DDBJ databases">
        <title>Belnapia mucosa sp. nov. and Belnapia arida sp. nov., isolated from the Tabernas Desert (Almeria, Spain).</title>
        <authorList>
            <person name="Molina-Menor E."/>
            <person name="Vidal-Verdu A."/>
            <person name="Calonge A."/>
            <person name="Satari L."/>
            <person name="Pereto Magraner J."/>
            <person name="Porcar Miralles M."/>
        </authorList>
    </citation>
    <scope>NUCLEOTIDE SEQUENCE [LARGE SCALE GENOMIC DNA]</scope>
    <source>
        <strain evidence="7 8">T6</strain>
    </source>
</reference>
<sequence>MQIHALHPHFAVEVTGLDLAAPLDAPMLEALHDAFLDHAVLLFRGQTLGPAAQARLATRLAALEAPLLDRRSLLRPPALRVVSGIPEGELPPGPAWHADHSHMAEPALACLAHAHAHARAGEGAEIAFADQRAALGLLPTGLRRRAEELRAEHRHGPDRAEHPVVRSHPLTGDPALFVSPGFTRRILNLPAGESERLLATLFAAATAPEVTWRHAWQPGDLLLWDNRVVLHTGAPAPALQRVRIEGDRPLGLRAAEMPWVVAG</sequence>
<dbReference type="Pfam" id="PF02668">
    <property type="entry name" value="TauD"/>
    <property type="match status" value="1"/>
</dbReference>
<protein>
    <submittedName>
        <fullName evidence="7">TauD/TfdA family dioxygenase</fullName>
    </submittedName>
</protein>
<accession>A0ABS1UXQ7</accession>